<proteinExistence type="predicted"/>
<gene>
    <name evidence="2" type="ORF">GCM10010517_18200</name>
</gene>
<comment type="caution">
    <text evidence="2">The sequence shown here is derived from an EMBL/GenBank/DDBJ whole genome shotgun (WGS) entry which is preliminary data.</text>
</comment>
<protein>
    <recommendedName>
        <fullName evidence="4">Secreted protein</fullName>
    </recommendedName>
</protein>
<evidence type="ECO:0000313" key="2">
    <source>
        <dbReference type="EMBL" id="GAA2859702.1"/>
    </source>
</evidence>
<dbReference type="RefSeq" id="WP_344969656.1">
    <property type="nucleotide sequence ID" value="NZ_BAAAVI010000010.1"/>
</dbReference>
<evidence type="ECO:0000256" key="1">
    <source>
        <dbReference type="SAM" id="SignalP"/>
    </source>
</evidence>
<organism evidence="2 3">
    <name type="scientific">Streptosporangium fragile</name>
    <dbReference type="NCBI Taxonomy" id="46186"/>
    <lineage>
        <taxon>Bacteria</taxon>
        <taxon>Bacillati</taxon>
        <taxon>Actinomycetota</taxon>
        <taxon>Actinomycetes</taxon>
        <taxon>Streptosporangiales</taxon>
        <taxon>Streptosporangiaceae</taxon>
        <taxon>Streptosporangium</taxon>
    </lineage>
</organism>
<feature type="signal peptide" evidence="1">
    <location>
        <begin position="1"/>
        <end position="27"/>
    </location>
</feature>
<keyword evidence="3" id="KW-1185">Reference proteome</keyword>
<dbReference type="Proteomes" id="UP001500831">
    <property type="component" value="Unassembled WGS sequence"/>
</dbReference>
<name>A0ABN3VV74_9ACTN</name>
<dbReference type="EMBL" id="BAAAVI010000010">
    <property type="protein sequence ID" value="GAA2859702.1"/>
    <property type="molecule type" value="Genomic_DNA"/>
</dbReference>
<keyword evidence="1" id="KW-0732">Signal</keyword>
<reference evidence="2 3" key="1">
    <citation type="journal article" date="2019" name="Int. J. Syst. Evol. Microbiol.">
        <title>The Global Catalogue of Microorganisms (GCM) 10K type strain sequencing project: providing services to taxonomists for standard genome sequencing and annotation.</title>
        <authorList>
            <consortium name="The Broad Institute Genomics Platform"/>
            <consortium name="The Broad Institute Genome Sequencing Center for Infectious Disease"/>
            <person name="Wu L."/>
            <person name="Ma J."/>
        </authorList>
    </citation>
    <scope>NUCLEOTIDE SEQUENCE [LARGE SCALE GENOMIC DNA]</scope>
    <source>
        <strain evidence="2 3">JCM 6242</strain>
    </source>
</reference>
<feature type="chain" id="PRO_5046416461" description="Secreted protein" evidence="1">
    <location>
        <begin position="28"/>
        <end position="157"/>
    </location>
</feature>
<evidence type="ECO:0000313" key="3">
    <source>
        <dbReference type="Proteomes" id="UP001500831"/>
    </source>
</evidence>
<evidence type="ECO:0008006" key="4">
    <source>
        <dbReference type="Google" id="ProtNLM"/>
    </source>
</evidence>
<sequence>MKLIIRTAIALAATTGLALTAAPPALAAAPVSASRDYDDTFEQESANGLATVEGEYAVEGDDEEDNSFVLEGDLYDGDDRTLRQGGRCAYFEVQVASAEHGQWRRAKRVKLCSYDETKHFRVAAYDVAAVRVKTCQVSYRGWTTSRCSRWYRLDLGF</sequence>
<accession>A0ABN3VV74</accession>